<evidence type="ECO:0000313" key="2">
    <source>
        <dbReference type="Proteomes" id="UP000215196"/>
    </source>
</evidence>
<dbReference type="KEGG" id="ctak:4412677_02427"/>
<gene>
    <name evidence="1" type="ORF">SAMEA4412677_02427</name>
</gene>
<dbReference type="AlphaFoldDB" id="A0A239XWS5"/>
<organism evidence="1 2">
    <name type="scientific">Chryseobacterium taklimakanense</name>
    <dbReference type="NCBI Taxonomy" id="536441"/>
    <lineage>
        <taxon>Bacteria</taxon>
        <taxon>Pseudomonadati</taxon>
        <taxon>Bacteroidota</taxon>
        <taxon>Flavobacteriia</taxon>
        <taxon>Flavobacteriales</taxon>
        <taxon>Weeksellaceae</taxon>
        <taxon>Chryseobacterium group</taxon>
        <taxon>Chryseobacterium</taxon>
    </lineage>
</organism>
<dbReference type="EMBL" id="LT906465">
    <property type="protein sequence ID" value="SNV50606.1"/>
    <property type="molecule type" value="Genomic_DNA"/>
</dbReference>
<name>A0A239XWS5_9FLAO</name>
<protein>
    <submittedName>
        <fullName evidence="1">Uncharacterized protein</fullName>
    </submittedName>
</protein>
<dbReference type="Proteomes" id="UP000215196">
    <property type="component" value="Chromosome 1"/>
</dbReference>
<accession>A0A239XWS5</accession>
<proteinExistence type="predicted"/>
<sequence>MNMENCFLLHSDKMLLFSLHKNYGLDKIIVTKNSVSTYPSVPQLFDESEVLPDHGNDATLLRKITEDIQQKLLPAQQCMLSFTTHETVYNLLINS</sequence>
<evidence type="ECO:0000313" key="1">
    <source>
        <dbReference type="EMBL" id="SNV50606.1"/>
    </source>
</evidence>
<keyword evidence="2" id="KW-1185">Reference proteome</keyword>
<reference evidence="1 2" key="1">
    <citation type="submission" date="2017-06" db="EMBL/GenBank/DDBJ databases">
        <authorList>
            <consortium name="Pathogen Informatics"/>
        </authorList>
    </citation>
    <scope>NUCLEOTIDE SEQUENCE [LARGE SCALE GENOMIC DNA]</scope>
    <source>
        <strain evidence="1 2">NCTC13490</strain>
    </source>
</reference>